<name>A0ABS9V4D5_9BACT</name>
<dbReference type="GO" id="GO:0016740">
    <property type="term" value="F:transferase activity"/>
    <property type="evidence" value="ECO:0007669"/>
    <property type="project" value="UniProtKB-KW"/>
</dbReference>
<sequence>MLQTQTISEATLALIKRLMLDKHLQDFYLVGGTALALQLGHRISIDIDLFTGNDFGAPKMCDYLVDEYKAEVSYVETNTFLGYIDDVKVDLIAHKYPLINPVGSVDGIRMVSLKDIAAMKFNAIVQDGSRLKDFVDVSCLLQHFSLQSMLEAYEKKYKEVSGEIAKKALLYHEDIDFTVPIAYMKKRQQKWDEIKTQLEKAVQFPDRLIPYAKKQKRTIGKGKKPKL</sequence>
<evidence type="ECO:0000313" key="1">
    <source>
        <dbReference type="EMBL" id="MCH7411273.1"/>
    </source>
</evidence>
<accession>A0ABS9V4D5</accession>
<evidence type="ECO:0000313" key="2">
    <source>
        <dbReference type="Proteomes" id="UP001165489"/>
    </source>
</evidence>
<dbReference type="Pfam" id="PF08843">
    <property type="entry name" value="AbiEii"/>
    <property type="match status" value="2"/>
</dbReference>
<dbReference type="EMBL" id="JAKZGP010000067">
    <property type="protein sequence ID" value="MCH7411273.1"/>
    <property type="molecule type" value="Genomic_DNA"/>
</dbReference>
<dbReference type="Proteomes" id="UP001165489">
    <property type="component" value="Unassembled WGS sequence"/>
</dbReference>
<dbReference type="RefSeq" id="WP_241349623.1">
    <property type="nucleotide sequence ID" value="NZ_JAKZGP010000067.1"/>
</dbReference>
<dbReference type="InterPro" id="IPR014942">
    <property type="entry name" value="AbiEii"/>
</dbReference>
<organism evidence="1 2">
    <name type="scientific">Belliella filtrata</name>
    <dbReference type="NCBI Taxonomy" id="2923435"/>
    <lineage>
        <taxon>Bacteria</taxon>
        <taxon>Pseudomonadati</taxon>
        <taxon>Bacteroidota</taxon>
        <taxon>Cytophagia</taxon>
        <taxon>Cytophagales</taxon>
        <taxon>Cyclobacteriaceae</taxon>
        <taxon>Belliella</taxon>
    </lineage>
</organism>
<gene>
    <name evidence="1" type="ORF">MM239_17895</name>
</gene>
<keyword evidence="2" id="KW-1185">Reference proteome</keyword>
<proteinExistence type="predicted"/>
<protein>
    <submittedName>
        <fullName evidence="1">Nucleotidyl transferase AbiEii/AbiGii toxin family protein</fullName>
    </submittedName>
</protein>
<reference evidence="1" key="1">
    <citation type="submission" date="2022-03" db="EMBL/GenBank/DDBJ databases">
        <title>De novo assembled genomes of Belliella spp. (Cyclobacteriaceae) strains.</title>
        <authorList>
            <person name="Szabo A."/>
            <person name="Korponai K."/>
            <person name="Felfoldi T."/>
        </authorList>
    </citation>
    <scope>NUCLEOTIDE SEQUENCE</scope>
    <source>
        <strain evidence="1">DSM 111904</strain>
    </source>
</reference>
<dbReference type="InterPro" id="IPR043519">
    <property type="entry name" value="NT_sf"/>
</dbReference>
<comment type="caution">
    <text evidence="1">The sequence shown here is derived from an EMBL/GenBank/DDBJ whole genome shotgun (WGS) entry which is preliminary data.</text>
</comment>
<keyword evidence="1" id="KW-0808">Transferase</keyword>
<dbReference type="SUPFAM" id="SSF81301">
    <property type="entry name" value="Nucleotidyltransferase"/>
    <property type="match status" value="1"/>
</dbReference>